<dbReference type="EMBL" id="JBBNAE010000004">
    <property type="protein sequence ID" value="KAK9130911.1"/>
    <property type="molecule type" value="Genomic_DNA"/>
</dbReference>
<dbReference type="EC" id="2.4.1.131" evidence="3 12"/>
<keyword evidence="16" id="KW-1185">Reference proteome</keyword>
<name>A0AAP0JBB4_9MAGN</name>
<keyword evidence="10 12" id="KW-0472">Membrane</keyword>
<evidence type="ECO:0000256" key="7">
    <source>
        <dbReference type="ARBA" id="ARBA00022692"/>
    </source>
</evidence>
<evidence type="ECO:0000256" key="2">
    <source>
        <dbReference type="ARBA" id="ARBA00004922"/>
    </source>
</evidence>
<gene>
    <name evidence="15" type="ORF">Sjap_011398</name>
</gene>
<evidence type="ECO:0000256" key="4">
    <source>
        <dbReference type="ARBA" id="ARBA00022018"/>
    </source>
</evidence>
<feature type="domain" description="ALG11 mannosyltransferase N-terminal" evidence="14">
    <location>
        <begin position="85"/>
        <end position="289"/>
    </location>
</feature>
<feature type="domain" description="Glycosyl transferase family 1" evidence="13">
    <location>
        <begin position="443"/>
        <end position="533"/>
    </location>
</feature>
<organism evidence="15 16">
    <name type="scientific">Stephania japonica</name>
    <dbReference type="NCBI Taxonomy" id="461633"/>
    <lineage>
        <taxon>Eukaryota</taxon>
        <taxon>Viridiplantae</taxon>
        <taxon>Streptophyta</taxon>
        <taxon>Embryophyta</taxon>
        <taxon>Tracheophyta</taxon>
        <taxon>Spermatophyta</taxon>
        <taxon>Magnoliopsida</taxon>
        <taxon>Ranunculales</taxon>
        <taxon>Menispermaceae</taxon>
        <taxon>Menispermoideae</taxon>
        <taxon>Cissampelideae</taxon>
        <taxon>Stephania</taxon>
    </lineage>
</organism>
<comment type="catalytic activity">
    <reaction evidence="11 12">
        <text>an alpha-D-Man-(1-&gt;3)-[alpha-D-Man-(1-&gt;6)]-beta-D-Man-(1-&gt;4)-beta-D-GlcNAc-(1-&gt;4)-alpha-D-GlcNAc-diphospho-di-trans,poly-cis-dolichol + 2 GDP-alpha-D-mannose = an alpha-D-Man-(1-&gt;2)-alpha-D-Man-(1-&gt;2)-alpha-D-Man-(1-&gt;3)-[alpha-D-Man-(1-&gt;6)]-beta-D-Man-(1-&gt;4)-beta-D-GlcNAc-(1-&gt;4)-alpha-D-GlcNAc-diphospho-di-trans,poly-cis-dolichol + 2 GDP + 2 H(+)</text>
        <dbReference type="Rhea" id="RHEA:29523"/>
        <dbReference type="Rhea" id="RHEA-COMP:19515"/>
        <dbReference type="Rhea" id="RHEA-COMP:19516"/>
        <dbReference type="ChEBI" id="CHEBI:15378"/>
        <dbReference type="ChEBI" id="CHEBI:57527"/>
        <dbReference type="ChEBI" id="CHEBI:58189"/>
        <dbReference type="ChEBI" id="CHEBI:132511"/>
        <dbReference type="ChEBI" id="CHEBI:132515"/>
        <dbReference type="EC" id="2.4.1.131"/>
    </reaction>
    <physiologicalReaction direction="left-to-right" evidence="11 12">
        <dbReference type="Rhea" id="RHEA:29524"/>
    </physiologicalReaction>
</comment>
<dbReference type="Proteomes" id="UP001417504">
    <property type="component" value="Unassembled WGS sequence"/>
</dbReference>
<feature type="transmembrane region" description="Helical" evidence="12">
    <location>
        <begin position="254"/>
        <end position="275"/>
    </location>
</feature>
<evidence type="ECO:0000256" key="10">
    <source>
        <dbReference type="ARBA" id="ARBA00023136"/>
    </source>
</evidence>
<dbReference type="PANTHER" id="PTHR45919:SF1">
    <property type="entry name" value="GDP-MAN:MAN(3)GLCNAC(2)-PP-DOL ALPHA-1,2-MANNOSYLTRANSFERASE"/>
    <property type="match status" value="1"/>
</dbReference>
<evidence type="ECO:0000313" key="16">
    <source>
        <dbReference type="Proteomes" id="UP001417504"/>
    </source>
</evidence>
<keyword evidence="8 12" id="KW-0256">Endoplasmic reticulum</keyword>
<dbReference type="PANTHER" id="PTHR45919">
    <property type="entry name" value="GDP-MAN:MAN(3)GLCNAC(2)-PP-DOL ALPHA-1,2-MANNOSYLTRANSFERASE"/>
    <property type="match status" value="1"/>
</dbReference>
<accession>A0AAP0JBB4</accession>
<dbReference type="InterPro" id="IPR038013">
    <property type="entry name" value="ALG11"/>
</dbReference>
<dbReference type="GO" id="GO:0006487">
    <property type="term" value="P:protein N-linked glycosylation"/>
    <property type="evidence" value="ECO:0007669"/>
    <property type="project" value="TreeGrafter"/>
</dbReference>
<evidence type="ECO:0000256" key="1">
    <source>
        <dbReference type="ARBA" id="ARBA00004389"/>
    </source>
</evidence>
<evidence type="ECO:0000256" key="6">
    <source>
        <dbReference type="ARBA" id="ARBA00022679"/>
    </source>
</evidence>
<keyword evidence="9 12" id="KW-1133">Transmembrane helix</keyword>
<sequence>MKQKRGCWGPNDTISFFGYTVYTRYIAKANYQSKSLYLSLSLSLSLVMAPPIGVLLYTSLTALFFSIIFRIARAVIGGRSSRNPAVGFFHPYTNDGGGGERVLWCAVKAIQEEYPNLDCVVYTGDSDASPQTLIARAIDRFGVALLRPPKVVHLCKRKWIEESTYPRFTMIGQSFGSIYLSWEALCKLTPLFYFDTCGYAFTYPLARMFGCQVICYTHYPTISTNMLARVSLQSSMYNNNALIARSRLLSQCKVIYYTVFSWMYGFVGSCANLAMVNSSWTQSHIEKLWKIPERTRRVYPPCDTSGLQVLPLERPSGSPKIISVAQFRPEKAHIIQLEAFSVAIRQLDSELPRPKLQFVGGCRNKEDEERLQNLKDKAIELNVGMDVEFHKNVMYKLFILSSLLSMEDLEVIDAYSSYQLAYLFQSAVSAGLQIVVAMPTGWDLVKLLGGALAGIHSMIDEHFGISVVEYMAAGAIPIANNSAGPKMDIVLDEDGQQTGFLAGNMEEYAEAIVKLLKMPETQRLEMAAAARKRSSRFSEQRFYNDFKEAIRPILSQSSYSS</sequence>
<evidence type="ECO:0000256" key="3">
    <source>
        <dbReference type="ARBA" id="ARBA00012645"/>
    </source>
</evidence>
<proteinExistence type="inferred from homology"/>
<comment type="subcellular location">
    <subcellularLocation>
        <location evidence="1">Endoplasmic reticulum membrane</location>
        <topology evidence="1">Single-pass membrane protein</topology>
    </subcellularLocation>
</comment>
<dbReference type="InterPro" id="IPR031814">
    <property type="entry name" value="ALG11_N"/>
</dbReference>
<dbReference type="InterPro" id="IPR001296">
    <property type="entry name" value="Glyco_trans_1"/>
</dbReference>
<evidence type="ECO:0000259" key="14">
    <source>
        <dbReference type="Pfam" id="PF15924"/>
    </source>
</evidence>
<comment type="function">
    <text evidence="12">GDP-Man:Man(3)GlcNAc(2)-PP-Dol alpha-1,2-mannosyltransferase that operates in the biosynthetic pathway of dolichol-linked oligosaccharides, the glycan precursors employed in protein asparagine (N)-glycosylation. The assembly of dolichol-linked oligosaccharides begins on the cytosolic side of the endoplasmic reticulum membrane and finishes in its lumen. The sequential addition of sugars to dolichol pyrophosphate produces dolichol-linked oligosaccharides containing fourteen sugars, including two GlcNAcs, nine mannoses and three glucoses. Once assembled, the oligosaccharide is transferred from the lipid to nascent proteins by oligosaccharyltransferases. Catalyzes, on the cytoplasmic face of the endoplasmic reticulum, the addition of the fourth and fifth mannose residues to the dolichol-linked oligosaccharide chain, to produce Man(5)GlcNAc(2)-PP-dolichol core oligosaccharide.</text>
</comment>
<keyword evidence="6 12" id="KW-0808">Transferase</keyword>
<protein>
    <recommendedName>
        <fullName evidence="4 12">GDP-Man:Man(3)GlcNAc(2)-PP-Dol alpha-1,2-mannosyltransferase</fullName>
        <ecNumber evidence="3 12">2.4.1.131</ecNumber>
    </recommendedName>
</protein>
<dbReference type="GO" id="GO:0004377">
    <property type="term" value="F:GDP-Man:Man(3)GlcNAc(2)-PP-Dol alpha-1,2-mannosyltransferase activity"/>
    <property type="evidence" value="ECO:0007669"/>
    <property type="project" value="UniProtKB-UniRule"/>
</dbReference>
<evidence type="ECO:0000313" key="15">
    <source>
        <dbReference type="EMBL" id="KAK9130911.1"/>
    </source>
</evidence>
<comment type="pathway">
    <text evidence="2 12">Protein modification; protein glycosylation.</text>
</comment>
<evidence type="ECO:0000256" key="5">
    <source>
        <dbReference type="ARBA" id="ARBA00022676"/>
    </source>
</evidence>
<keyword evidence="5 12" id="KW-0328">Glycosyltransferase</keyword>
<dbReference type="CDD" id="cd03806">
    <property type="entry name" value="GT4_ALG11-like"/>
    <property type="match status" value="1"/>
</dbReference>
<keyword evidence="7 12" id="KW-0812">Transmembrane</keyword>
<comment type="similarity">
    <text evidence="12">Belongs to the glycosyltransferase group 1 family. Glycosyltransferase 4 subfamily.</text>
</comment>
<dbReference type="AlphaFoldDB" id="A0AAP0JBB4"/>
<evidence type="ECO:0000256" key="12">
    <source>
        <dbReference type="RuleBase" id="RU367051"/>
    </source>
</evidence>
<evidence type="ECO:0000256" key="11">
    <source>
        <dbReference type="ARBA" id="ARBA00045065"/>
    </source>
</evidence>
<dbReference type="Pfam" id="PF00534">
    <property type="entry name" value="Glycos_transf_1"/>
    <property type="match status" value="1"/>
</dbReference>
<evidence type="ECO:0000256" key="9">
    <source>
        <dbReference type="ARBA" id="ARBA00022989"/>
    </source>
</evidence>
<feature type="transmembrane region" description="Helical" evidence="12">
    <location>
        <begin position="52"/>
        <end position="72"/>
    </location>
</feature>
<evidence type="ECO:0000259" key="13">
    <source>
        <dbReference type="Pfam" id="PF00534"/>
    </source>
</evidence>
<comment type="caution">
    <text evidence="15">The sequence shown here is derived from an EMBL/GenBank/DDBJ whole genome shotgun (WGS) entry which is preliminary data.</text>
</comment>
<dbReference type="Gene3D" id="3.40.50.2000">
    <property type="entry name" value="Glycogen Phosphorylase B"/>
    <property type="match status" value="1"/>
</dbReference>
<evidence type="ECO:0000256" key="8">
    <source>
        <dbReference type="ARBA" id="ARBA00022824"/>
    </source>
</evidence>
<dbReference type="SUPFAM" id="SSF53756">
    <property type="entry name" value="UDP-Glycosyltransferase/glycogen phosphorylase"/>
    <property type="match status" value="1"/>
</dbReference>
<dbReference type="GO" id="GO:0005789">
    <property type="term" value="C:endoplasmic reticulum membrane"/>
    <property type="evidence" value="ECO:0007669"/>
    <property type="project" value="UniProtKB-SubCell"/>
</dbReference>
<reference evidence="15 16" key="1">
    <citation type="submission" date="2024-01" db="EMBL/GenBank/DDBJ databases">
        <title>Genome assemblies of Stephania.</title>
        <authorList>
            <person name="Yang L."/>
        </authorList>
    </citation>
    <scope>NUCLEOTIDE SEQUENCE [LARGE SCALE GENOMIC DNA]</scope>
    <source>
        <strain evidence="15">QJT</strain>
        <tissue evidence="15">Leaf</tissue>
    </source>
</reference>
<dbReference type="Pfam" id="PF15924">
    <property type="entry name" value="ALG11_N"/>
    <property type="match status" value="1"/>
</dbReference>